<reference evidence="2 3" key="1">
    <citation type="journal article" date="2007" name="PLoS Genet.">
        <title>Patterns and implications of gene gain and loss in the evolution of Prochlorococcus.</title>
        <authorList>
            <person name="Kettler G.C."/>
            <person name="Martiny A.C."/>
            <person name="Huang K."/>
            <person name="Zucker J."/>
            <person name="Coleman M.L."/>
            <person name="Rodrigue S."/>
            <person name="Chen F."/>
            <person name="Lapidus A."/>
            <person name="Ferriera S."/>
            <person name="Johnson J."/>
            <person name="Steglich C."/>
            <person name="Church G.M."/>
            <person name="Richardson P."/>
            <person name="Chisholm S.W."/>
        </authorList>
    </citation>
    <scope>NUCLEOTIDE SEQUENCE [LARGE SCALE GENOMIC DNA]</scope>
    <source>
        <strain evidence="2 3">MIT 9301</strain>
    </source>
</reference>
<keyword evidence="3" id="KW-1185">Reference proteome</keyword>
<keyword evidence="1" id="KW-0472">Membrane</keyword>
<dbReference type="InterPro" id="IPR045584">
    <property type="entry name" value="Pilin-like"/>
</dbReference>
<dbReference type="SUPFAM" id="SSF54523">
    <property type="entry name" value="Pili subunits"/>
    <property type="match status" value="1"/>
</dbReference>
<name>A3PC52_PROM0</name>
<evidence type="ECO:0000256" key="1">
    <source>
        <dbReference type="SAM" id="Phobius"/>
    </source>
</evidence>
<evidence type="ECO:0000313" key="3">
    <source>
        <dbReference type="Proteomes" id="UP000001430"/>
    </source>
</evidence>
<dbReference type="EMBL" id="CP000576">
    <property type="protein sequence ID" value="ABO17327.1"/>
    <property type="molecule type" value="Genomic_DNA"/>
</dbReference>
<evidence type="ECO:0008006" key="4">
    <source>
        <dbReference type="Google" id="ProtNLM"/>
    </source>
</evidence>
<dbReference type="KEGG" id="pmg:P9301_07041"/>
<feature type="transmembrane region" description="Helical" evidence="1">
    <location>
        <begin position="21"/>
        <end position="47"/>
    </location>
</feature>
<evidence type="ECO:0000313" key="2">
    <source>
        <dbReference type="EMBL" id="ABO17327.1"/>
    </source>
</evidence>
<keyword evidence="1" id="KW-1133">Transmembrane helix</keyword>
<dbReference type="Proteomes" id="UP000001430">
    <property type="component" value="Chromosome"/>
</dbReference>
<dbReference type="AlphaFoldDB" id="A3PC52"/>
<dbReference type="STRING" id="167546.P9301_07041"/>
<sequence length="189" mass="21163">MKLNNKLIKKNLRKKKFERKSFFEQGFTFLEFIIVVSLLGLTARLIVPPLKTSLNKSRQKEASLIVNSMLKSSQSYYGIYGFLPKDIGQLSKFANFQKCIANQAEEKGNIVCRNSLPTKVEKQDEIFFSPSGNYKVELRIGEIENEGSMFLVKANPNGGLFAEEGSAVIGCYSPISGISLLKEYSSKKA</sequence>
<proteinExistence type="predicted"/>
<protein>
    <recommendedName>
        <fullName evidence="4">Type II secretion system protein</fullName>
    </recommendedName>
</protein>
<organism evidence="2 3">
    <name type="scientific">Prochlorococcus marinus (strain MIT 9301)</name>
    <dbReference type="NCBI Taxonomy" id="167546"/>
    <lineage>
        <taxon>Bacteria</taxon>
        <taxon>Bacillati</taxon>
        <taxon>Cyanobacteriota</taxon>
        <taxon>Cyanophyceae</taxon>
        <taxon>Synechococcales</taxon>
        <taxon>Prochlorococcaceae</taxon>
        <taxon>Prochlorococcus</taxon>
    </lineage>
</organism>
<gene>
    <name evidence="2" type="ordered locus">P9301_07041</name>
</gene>
<keyword evidence="1" id="KW-0812">Transmembrane</keyword>
<accession>A3PC52</accession>
<dbReference type="HOGENOM" id="CLU_1249724_0_0_3"/>